<sequence>MDGNSLILSLQNGLTTLSQVGSIVAAIYTVIFFRKNTRDAEFEKLKAGKFQEVTDYLLDSGKMTYTEYYKANNFLQVATLADQALKNDFANKTIKKQKYDFDWFMRFYDNVGNVSNEEMQLLWAKILAGEVHQNGTFSLQLLDILKNFTQKQAELFYKVCSFCLISEKHVFIPNYDGYLKYTNITYQDILDLDSLGLMNSSGTIVLTCQLDLNKQFILCNDNLRMIVKYKDAEDKPKDFTIAQFPFTPVGIELVTLIGKKASDKDFLVFVKSIRKANLKFSPFIIDCDRYLIKDKSIQFEKIDLDSDNIDAKEK</sequence>
<evidence type="ECO:0000313" key="2">
    <source>
        <dbReference type="Proteomes" id="UP000182379"/>
    </source>
</evidence>
<gene>
    <name evidence="1" type="ORF">SAMN05216495_10318</name>
</gene>
<comment type="caution">
    <text evidence="1">The sequence shown here is derived from an EMBL/GenBank/DDBJ whole genome shotgun (WGS) entry which is preliminary data.</text>
</comment>
<dbReference type="Proteomes" id="UP000182379">
    <property type="component" value="Unassembled WGS sequence"/>
</dbReference>
<name>A0A1H2UTC2_ACIFE</name>
<protein>
    <recommendedName>
        <fullName evidence="3">DUF2806 domain-containing protein</fullName>
    </recommendedName>
</protein>
<dbReference type="InterPro" id="IPR021254">
    <property type="entry name" value="DUF2806"/>
</dbReference>
<organism evidence="1 2">
    <name type="scientific">Acidaminococcus fermentans</name>
    <dbReference type="NCBI Taxonomy" id="905"/>
    <lineage>
        <taxon>Bacteria</taxon>
        <taxon>Bacillati</taxon>
        <taxon>Bacillota</taxon>
        <taxon>Negativicutes</taxon>
        <taxon>Acidaminococcales</taxon>
        <taxon>Acidaminococcaceae</taxon>
        <taxon>Acidaminococcus</taxon>
    </lineage>
</organism>
<reference evidence="1 2" key="1">
    <citation type="submission" date="2016-10" db="EMBL/GenBank/DDBJ databases">
        <authorList>
            <person name="Varghese N."/>
            <person name="Submissions S."/>
        </authorList>
    </citation>
    <scope>NUCLEOTIDE SEQUENCE [LARGE SCALE GENOMIC DNA]</scope>
    <source>
        <strain evidence="1 2">WCC6</strain>
    </source>
</reference>
<dbReference type="AlphaFoldDB" id="A0A1H2UTC2"/>
<evidence type="ECO:0000313" key="1">
    <source>
        <dbReference type="EMBL" id="SDW59178.1"/>
    </source>
</evidence>
<accession>A0A1H2UTC2</accession>
<dbReference type="Pfam" id="PF10987">
    <property type="entry name" value="DUF2806"/>
    <property type="match status" value="1"/>
</dbReference>
<dbReference type="EMBL" id="FNOP01000003">
    <property type="protein sequence ID" value="SDW59178.1"/>
    <property type="molecule type" value="Genomic_DNA"/>
</dbReference>
<evidence type="ECO:0008006" key="3">
    <source>
        <dbReference type="Google" id="ProtNLM"/>
    </source>
</evidence>
<proteinExistence type="predicted"/>
<dbReference type="RefSeq" id="WP_074704666.1">
    <property type="nucleotide sequence ID" value="NZ_FNOP01000003.1"/>
</dbReference>